<comment type="caution">
    <text evidence="4">The sequence shown here is derived from an EMBL/GenBank/DDBJ whole genome shotgun (WGS) entry which is preliminary data.</text>
</comment>
<dbReference type="InterPro" id="IPR016181">
    <property type="entry name" value="Acyl_CoA_acyltransferase"/>
</dbReference>
<evidence type="ECO:0000313" key="4">
    <source>
        <dbReference type="EMBL" id="PJI85042.1"/>
    </source>
</evidence>
<dbReference type="InterPro" id="IPR000182">
    <property type="entry name" value="GNAT_dom"/>
</dbReference>
<evidence type="ECO:0000313" key="5">
    <source>
        <dbReference type="Proteomes" id="UP000228531"/>
    </source>
</evidence>
<keyword evidence="5" id="KW-1185">Reference proteome</keyword>
<dbReference type="PROSITE" id="PS51186">
    <property type="entry name" value="GNAT"/>
    <property type="match status" value="1"/>
</dbReference>
<evidence type="ECO:0000256" key="2">
    <source>
        <dbReference type="ARBA" id="ARBA00023315"/>
    </source>
</evidence>
<organism evidence="4 5">
    <name type="scientific">Yoonia maricola</name>
    <dbReference type="NCBI Taxonomy" id="420999"/>
    <lineage>
        <taxon>Bacteria</taxon>
        <taxon>Pseudomonadati</taxon>
        <taxon>Pseudomonadota</taxon>
        <taxon>Alphaproteobacteria</taxon>
        <taxon>Rhodobacterales</taxon>
        <taxon>Paracoccaceae</taxon>
        <taxon>Yoonia</taxon>
    </lineage>
</organism>
<dbReference type="Proteomes" id="UP000228531">
    <property type="component" value="Unassembled WGS sequence"/>
</dbReference>
<keyword evidence="1" id="KW-0808">Transferase</keyword>
<dbReference type="SUPFAM" id="SSF55729">
    <property type="entry name" value="Acyl-CoA N-acyltransferases (Nat)"/>
    <property type="match status" value="1"/>
</dbReference>
<sequence length="147" mass="15878">MLDISTVTPKDIPALLRMIRKLCTFHGDSCQMGLADTQAQFIDGPLVAFLARQKGQPVGYAVVERHWRPMYAGDLYDIAHLFVEEPARGRGIGKALVAKCRSFASAQGACRLVIGTSPVNPGAVAAYRAMGLEEIEATSGPRFMIAL</sequence>
<dbReference type="Pfam" id="PF00583">
    <property type="entry name" value="Acetyltransf_1"/>
    <property type="match status" value="1"/>
</dbReference>
<dbReference type="CDD" id="cd04301">
    <property type="entry name" value="NAT_SF"/>
    <property type="match status" value="1"/>
</dbReference>
<dbReference type="Gene3D" id="3.40.630.30">
    <property type="match status" value="1"/>
</dbReference>
<dbReference type="InterPro" id="IPR050832">
    <property type="entry name" value="Bact_Acetyltransf"/>
</dbReference>
<dbReference type="GO" id="GO:0005840">
    <property type="term" value="C:ribosome"/>
    <property type="evidence" value="ECO:0007669"/>
    <property type="project" value="UniProtKB-KW"/>
</dbReference>
<keyword evidence="4" id="KW-0689">Ribosomal protein</keyword>
<dbReference type="GO" id="GO:0016747">
    <property type="term" value="F:acyltransferase activity, transferring groups other than amino-acyl groups"/>
    <property type="evidence" value="ECO:0007669"/>
    <property type="project" value="InterPro"/>
</dbReference>
<dbReference type="AlphaFoldDB" id="A0A2M8W281"/>
<proteinExistence type="predicted"/>
<reference evidence="4 5" key="1">
    <citation type="submission" date="2017-11" db="EMBL/GenBank/DDBJ databases">
        <title>Genomic Encyclopedia of Archaeal and Bacterial Type Strains, Phase II (KMG-II): From Individual Species to Whole Genera.</title>
        <authorList>
            <person name="Goeker M."/>
        </authorList>
    </citation>
    <scope>NUCLEOTIDE SEQUENCE [LARGE SCALE GENOMIC DNA]</scope>
    <source>
        <strain evidence="4 5">DSM 29128</strain>
    </source>
</reference>
<protein>
    <submittedName>
        <fullName evidence="4">Ribosomal protein S18 acetylase RimI-like enzyme</fullName>
    </submittedName>
</protein>
<keyword evidence="2" id="KW-0012">Acyltransferase</keyword>
<feature type="domain" description="N-acetyltransferase" evidence="3">
    <location>
        <begin position="2"/>
        <end position="147"/>
    </location>
</feature>
<dbReference type="RefSeq" id="WP_100368993.1">
    <property type="nucleotide sequence ID" value="NZ_PGTY01000003.1"/>
</dbReference>
<dbReference type="PANTHER" id="PTHR43877">
    <property type="entry name" value="AMINOALKYLPHOSPHONATE N-ACETYLTRANSFERASE-RELATED-RELATED"/>
    <property type="match status" value="1"/>
</dbReference>
<gene>
    <name evidence="4" type="ORF">BC777_3038</name>
</gene>
<keyword evidence="4" id="KW-0687">Ribonucleoprotein</keyword>
<evidence type="ECO:0000256" key="1">
    <source>
        <dbReference type="ARBA" id="ARBA00022679"/>
    </source>
</evidence>
<evidence type="ECO:0000259" key="3">
    <source>
        <dbReference type="PROSITE" id="PS51186"/>
    </source>
</evidence>
<dbReference type="EMBL" id="PGTY01000003">
    <property type="protein sequence ID" value="PJI85042.1"/>
    <property type="molecule type" value="Genomic_DNA"/>
</dbReference>
<name>A0A2M8W281_9RHOB</name>
<accession>A0A2M8W281</accession>
<dbReference type="OrthoDB" id="7651332at2"/>